<organism evidence="6 7">
    <name type="scientific">Harenicola maris</name>
    <dbReference type="NCBI Taxonomy" id="2841044"/>
    <lineage>
        <taxon>Bacteria</taxon>
        <taxon>Pseudomonadati</taxon>
        <taxon>Pseudomonadota</taxon>
        <taxon>Alphaproteobacteria</taxon>
        <taxon>Rhodobacterales</taxon>
        <taxon>Paracoccaceae</taxon>
        <taxon>Harenicola</taxon>
    </lineage>
</organism>
<reference evidence="6 7" key="1">
    <citation type="journal article" date="2021" name="Arch. Microbiol.">
        <title>Harenicola maris gen. nov., sp. nov. isolated from the Sea of Japan shallow sediments.</title>
        <authorList>
            <person name="Romanenko L.A."/>
            <person name="Kurilenko V.V."/>
            <person name="Chernysheva N.Y."/>
            <person name="Tekutyeva L.A."/>
            <person name="Velansky P.V."/>
            <person name="Svetashev V.I."/>
            <person name="Isaeva M.P."/>
        </authorList>
    </citation>
    <scope>NUCLEOTIDE SEQUENCE [LARGE SCALE GENOMIC DNA]</scope>
    <source>
        <strain evidence="6 7">KMM 3653</strain>
    </source>
</reference>
<dbReference type="AlphaFoldDB" id="A0AAP2CX40"/>
<accession>A0AAP2CX40</accession>
<dbReference type="PANTHER" id="PTHR30136:SF8">
    <property type="entry name" value="TRANSCRIPTIONAL REGULATORY PROTEIN"/>
    <property type="match status" value="1"/>
</dbReference>
<dbReference type="InterPro" id="IPR036390">
    <property type="entry name" value="WH_DNA-bd_sf"/>
</dbReference>
<dbReference type="GO" id="GO:0045892">
    <property type="term" value="P:negative regulation of DNA-templated transcription"/>
    <property type="evidence" value="ECO:0007669"/>
    <property type="project" value="TreeGrafter"/>
</dbReference>
<keyword evidence="2" id="KW-0238">DNA-binding</keyword>
<evidence type="ECO:0000259" key="5">
    <source>
        <dbReference type="PROSITE" id="PS51078"/>
    </source>
</evidence>
<dbReference type="PROSITE" id="PS51078">
    <property type="entry name" value="ICLR_ED"/>
    <property type="match status" value="1"/>
</dbReference>
<dbReference type="InterPro" id="IPR050707">
    <property type="entry name" value="HTH_MetabolicPath_Reg"/>
</dbReference>
<keyword evidence="1" id="KW-0805">Transcription regulation</keyword>
<dbReference type="Proteomes" id="UP001315686">
    <property type="component" value="Unassembled WGS sequence"/>
</dbReference>
<dbReference type="PROSITE" id="PS51077">
    <property type="entry name" value="HTH_ICLR"/>
    <property type="match status" value="1"/>
</dbReference>
<name>A0AAP2CX40_9RHOB</name>
<dbReference type="PANTHER" id="PTHR30136">
    <property type="entry name" value="HELIX-TURN-HELIX TRANSCRIPTIONAL REGULATOR, ICLR FAMILY"/>
    <property type="match status" value="1"/>
</dbReference>
<dbReference type="InterPro" id="IPR014757">
    <property type="entry name" value="Tscrpt_reg_IclR_C"/>
</dbReference>
<dbReference type="SUPFAM" id="SSF46785">
    <property type="entry name" value="Winged helix' DNA-binding domain"/>
    <property type="match status" value="1"/>
</dbReference>
<gene>
    <name evidence="6" type="ORF">IV417_17005</name>
</gene>
<dbReference type="RefSeq" id="WP_327795295.1">
    <property type="nucleotide sequence ID" value="NZ_JADQAZ010000003.1"/>
</dbReference>
<dbReference type="InterPro" id="IPR036388">
    <property type="entry name" value="WH-like_DNA-bd_sf"/>
</dbReference>
<dbReference type="GO" id="GO:0003700">
    <property type="term" value="F:DNA-binding transcription factor activity"/>
    <property type="evidence" value="ECO:0007669"/>
    <property type="project" value="TreeGrafter"/>
</dbReference>
<protein>
    <submittedName>
        <fullName evidence="6">IclR family transcriptional regulator</fullName>
    </submittedName>
</protein>
<dbReference type="Pfam" id="PF09339">
    <property type="entry name" value="HTH_IclR"/>
    <property type="match status" value="1"/>
</dbReference>
<dbReference type="Gene3D" id="1.10.10.10">
    <property type="entry name" value="Winged helix-like DNA-binding domain superfamily/Winged helix DNA-binding domain"/>
    <property type="match status" value="1"/>
</dbReference>
<dbReference type="InterPro" id="IPR029016">
    <property type="entry name" value="GAF-like_dom_sf"/>
</dbReference>
<dbReference type="EMBL" id="JADQAZ010000003">
    <property type="protein sequence ID" value="MBT0959088.1"/>
    <property type="molecule type" value="Genomic_DNA"/>
</dbReference>
<dbReference type="InterPro" id="IPR005471">
    <property type="entry name" value="Tscrpt_reg_IclR_N"/>
</dbReference>
<comment type="caution">
    <text evidence="6">The sequence shown here is derived from an EMBL/GenBank/DDBJ whole genome shotgun (WGS) entry which is preliminary data.</text>
</comment>
<evidence type="ECO:0000259" key="4">
    <source>
        <dbReference type="PROSITE" id="PS51077"/>
    </source>
</evidence>
<evidence type="ECO:0000256" key="1">
    <source>
        <dbReference type="ARBA" id="ARBA00023015"/>
    </source>
</evidence>
<keyword evidence="3" id="KW-0804">Transcription</keyword>
<dbReference type="Gene3D" id="3.30.450.40">
    <property type="match status" value="1"/>
</dbReference>
<feature type="domain" description="HTH iclR-type" evidence="4">
    <location>
        <begin position="18"/>
        <end position="79"/>
    </location>
</feature>
<feature type="domain" description="IclR-ED" evidence="5">
    <location>
        <begin position="80"/>
        <end position="266"/>
    </location>
</feature>
<keyword evidence="7" id="KW-1185">Reference proteome</keyword>
<evidence type="ECO:0000313" key="6">
    <source>
        <dbReference type="EMBL" id="MBT0959088.1"/>
    </source>
</evidence>
<dbReference type="SMART" id="SM00346">
    <property type="entry name" value="HTH_ICLR"/>
    <property type="match status" value="1"/>
</dbReference>
<dbReference type="GO" id="GO:0003677">
    <property type="term" value="F:DNA binding"/>
    <property type="evidence" value="ECO:0007669"/>
    <property type="project" value="UniProtKB-KW"/>
</dbReference>
<evidence type="ECO:0000256" key="3">
    <source>
        <dbReference type="ARBA" id="ARBA00023163"/>
    </source>
</evidence>
<evidence type="ECO:0000256" key="2">
    <source>
        <dbReference type="ARBA" id="ARBA00023125"/>
    </source>
</evidence>
<dbReference type="Pfam" id="PF01614">
    <property type="entry name" value="IclR_C"/>
    <property type="match status" value="1"/>
</dbReference>
<dbReference type="SUPFAM" id="SSF55781">
    <property type="entry name" value="GAF domain-like"/>
    <property type="match status" value="1"/>
</dbReference>
<sequence>MDAVPDKKPKAKKEQRGVSSIDVGGRILGVFGQASKPLTLSVLSDMTGIAAGQLHPYLVSFINMGMVEKTGRGLYQLGPFALHLGLARLRKQNAHRMAIERVGALSESLQMMVSVAVWGAQGPTITYIQEYERSLHINIRVGGVYSLPMTATGLVFCAFLPESTTAPLVEREFTDSDSSRRSFYTIDKLAFRENVEKTRAQGFGTTQDMPIPGITAISGPVFDHSGGLQLCVAAIGPSDAISIDKDATTVRELLAFTEQLSSDLGYSEASRTD</sequence>
<proteinExistence type="predicted"/>
<evidence type="ECO:0000313" key="7">
    <source>
        <dbReference type="Proteomes" id="UP001315686"/>
    </source>
</evidence>